<dbReference type="AlphaFoldDB" id="A0A5C6TYV9"/>
<feature type="compositionally biased region" description="Basic and acidic residues" evidence="1">
    <location>
        <begin position="84"/>
        <end position="99"/>
    </location>
</feature>
<organism evidence="3 4">
    <name type="scientific">Piscinibacter aquaticus</name>
    <dbReference type="NCBI Taxonomy" id="392597"/>
    <lineage>
        <taxon>Bacteria</taxon>
        <taxon>Pseudomonadati</taxon>
        <taxon>Pseudomonadota</taxon>
        <taxon>Betaproteobacteria</taxon>
        <taxon>Burkholderiales</taxon>
        <taxon>Sphaerotilaceae</taxon>
        <taxon>Piscinibacter</taxon>
    </lineage>
</organism>
<feature type="chain" id="PRO_5023040426" description="DUF4124 domain-containing protein" evidence="2">
    <location>
        <begin position="24"/>
        <end position="170"/>
    </location>
</feature>
<reference evidence="3 4" key="1">
    <citation type="submission" date="2019-08" db="EMBL/GenBank/DDBJ databases">
        <authorList>
            <person name="Khan S.A."/>
            <person name="Jeon C.O."/>
            <person name="Jeong S.E."/>
        </authorList>
    </citation>
    <scope>NUCLEOTIDE SEQUENCE [LARGE SCALE GENOMIC DNA]</scope>
    <source>
        <strain evidence="4">IMCC1728</strain>
    </source>
</reference>
<sequence>MHRFVPGFWILLAVPALWPAAAAAQGATVYRCPGNVYTSSADISAKEAEAKGCKPLDGAPITVIQGARPRTGNPVPEVSGPRPADAKVDPAQQRARDGDARRILESELKKEEEKLAQLQKDYNNGEPERRGDERNYQKYMDRVAEMKAAIARKESDIAAIKREIAKLPPS</sequence>
<keyword evidence="4" id="KW-1185">Reference proteome</keyword>
<feature type="region of interest" description="Disordered" evidence="1">
    <location>
        <begin position="64"/>
        <end position="99"/>
    </location>
</feature>
<feature type="compositionally biased region" description="Basic and acidic residues" evidence="1">
    <location>
        <begin position="126"/>
        <end position="137"/>
    </location>
</feature>
<comment type="caution">
    <text evidence="3">The sequence shown here is derived from an EMBL/GenBank/DDBJ whole genome shotgun (WGS) entry which is preliminary data.</text>
</comment>
<gene>
    <name evidence="3" type="ORF">FSC37_07370</name>
</gene>
<proteinExistence type="predicted"/>
<dbReference type="EMBL" id="VOPW01000001">
    <property type="protein sequence ID" value="TXC65872.1"/>
    <property type="molecule type" value="Genomic_DNA"/>
</dbReference>
<keyword evidence="2" id="KW-0732">Signal</keyword>
<feature type="region of interest" description="Disordered" evidence="1">
    <location>
        <begin position="112"/>
        <end position="137"/>
    </location>
</feature>
<evidence type="ECO:0000256" key="1">
    <source>
        <dbReference type="SAM" id="MobiDB-lite"/>
    </source>
</evidence>
<name>A0A5C6TYV9_9BURK</name>
<accession>A0A5C6TYV9</accession>
<evidence type="ECO:0000256" key="2">
    <source>
        <dbReference type="SAM" id="SignalP"/>
    </source>
</evidence>
<feature type="signal peptide" evidence="2">
    <location>
        <begin position="1"/>
        <end position="23"/>
    </location>
</feature>
<evidence type="ECO:0008006" key="5">
    <source>
        <dbReference type="Google" id="ProtNLM"/>
    </source>
</evidence>
<evidence type="ECO:0000313" key="4">
    <source>
        <dbReference type="Proteomes" id="UP000321832"/>
    </source>
</evidence>
<evidence type="ECO:0000313" key="3">
    <source>
        <dbReference type="EMBL" id="TXC65872.1"/>
    </source>
</evidence>
<protein>
    <recommendedName>
        <fullName evidence="5">DUF4124 domain-containing protein</fullName>
    </recommendedName>
</protein>
<dbReference type="Proteomes" id="UP000321832">
    <property type="component" value="Unassembled WGS sequence"/>
</dbReference>